<feature type="compositionally biased region" description="Basic and acidic residues" evidence="1">
    <location>
        <begin position="12"/>
        <end position="28"/>
    </location>
</feature>
<organism evidence="2 3">
    <name type="scientific">Bionectria ochroleuca</name>
    <name type="common">Gliocladium roseum</name>
    <dbReference type="NCBI Taxonomy" id="29856"/>
    <lineage>
        <taxon>Eukaryota</taxon>
        <taxon>Fungi</taxon>
        <taxon>Dikarya</taxon>
        <taxon>Ascomycota</taxon>
        <taxon>Pezizomycotina</taxon>
        <taxon>Sordariomycetes</taxon>
        <taxon>Hypocreomycetidae</taxon>
        <taxon>Hypocreales</taxon>
        <taxon>Bionectriaceae</taxon>
        <taxon>Clonostachys</taxon>
    </lineage>
</organism>
<name>A0ABY6TZ86_BIOOC</name>
<sequence>MDSKFVGPNGPDNDKILKEGGKILTGDPDKQSGGKYIILTHCTKGDANNCRTVARKLGDAVVKKPPPIPAKPAYLANIVPVIREAESRRLNTHIKPFYNEKGKASTSLRKYFNNNLVPPRHSLHRALRAFEVDIAATFEKQIHVGITSFFDGIENKGSFELVHRVDICTSLE</sequence>
<evidence type="ECO:0000313" key="3">
    <source>
        <dbReference type="Proteomes" id="UP000766486"/>
    </source>
</evidence>
<feature type="region of interest" description="Disordered" evidence="1">
    <location>
        <begin position="1"/>
        <end position="28"/>
    </location>
</feature>
<keyword evidence="3" id="KW-1185">Reference proteome</keyword>
<evidence type="ECO:0000313" key="2">
    <source>
        <dbReference type="EMBL" id="VUC24003.1"/>
    </source>
</evidence>
<dbReference type="EMBL" id="CABFNS010000715">
    <property type="protein sequence ID" value="VUC24003.1"/>
    <property type="molecule type" value="Genomic_DNA"/>
</dbReference>
<dbReference type="Proteomes" id="UP000766486">
    <property type="component" value="Unassembled WGS sequence"/>
</dbReference>
<protein>
    <submittedName>
        <fullName evidence="2">Uncharacterized protein</fullName>
    </submittedName>
</protein>
<comment type="caution">
    <text evidence="2">The sequence shown here is derived from an EMBL/GenBank/DDBJ whole genome shotgun (WGS) entry which is preliminary data.</text>
</comment>
<reference evidence="2 3" key="1">
    <citation type="submission" date="2019-06" db="EMBL/GenBank/DDBJ databases">
        <authorList>
            <person name="Broberg M."/>
        </authorList>
    </citation>
    <scope>NUCLEOTIDE SEQUENCE [LARGE SCALE GENOMIC DNA]</scope>
</reference>
<gene>
    <name evidence="2" type="ORF">CLO192961_LOCUS132554</name>
</gene>
<evidence type="ECO:0000256" key="1">
    <source>
        <dbReference type="SAM" id="MobiDB-lite"/>
    </source>
</evidence>
<proteinExistence type="predicted"/>
<accession>A0ABY6TZ86</accession>